<dbReference type="HOGENOM" id="CLU_147804_0_0_2"/>
<dbReference type="PaxDb" id="593117-TGAM_0770"/>
<keyword evidence="3" id="KW-1185">Reference proteome</keyword>
<dbReference type="PATRIC" id="fig|593117.10.peg.767"/>
<reference evidence="2 3" key="1">
    <citation type="journal article" date="2007" name="Genome Biol.">
        <title>Genome analysis and genome-wide proteomics of Thermococcus gammatolerans, the most radioresistant organism known amongst the Archaea.</title>
        <authorList>
            <person name="Zivanovic Y."/>
            <person name="Armengaud J."/>
            <person name="Lagorce A."/>
            <person name="Leplat C."/>
            <person name="Guerin P."/>
            <person name="Dutertre M."/>
            <person name="Anthouard V."/>
            <person name="Forterre P."/>
            <person name="Wincker P."/>
            <person name="Confalonieri F."/>
        </authorList>
    </citation>
    <scope>NUCLEOTIDE SEQUENCE [LARGE SCALE GENOMIC DNA]</scope>
    <source>
        <strain evidence="3">DSM 15229 / JCM 11827 / EJ3</strain>
    </source>
</reference>
<protein>
    <submittedName>
        <fullName evidence="2">Uncharacterized protein</fullName>
    </submittedName>
</protein>
<keyword evidence="1" id="KW-1133">Transmembrane helix</keyword>
<dbReference type="AlphaFoldDB" id="C5A4W0"/>
<proteinExistence type="predicted"/>
<dbReference type="eggNOG" id="arCOG03821">
    <property type="taxonomic scope" value="Archaea"/>
</dbReference>
<keyword evidence="1" id="KW-0472">Membrane</keyword>
<evidence type="ECO:0000313" key="2">
    <source>
        <dbReference type="EMBL" id="ACS33272.1"/>
    </source>
</evidence>
<organism evidence="2 3">
    <name type="scientific">Thermococcus gammatolerans (strain DSM 15229 / JCM 11827 / EJ3)</name>
    <dbReference type="NCBI Taxonomy" id="593117"/>
    <lineage>
        <taxon>Archaea</taxon>
        <taxon>Methanobacteriati</taxon>
        <taxon>Methanobacteriota</taxon>
        <taxon>Thermococci</taxon>
        <taxon>Thermococcales</taxon>
        <taxon>Thermococcaceae</taxon>
        <taxon>Thermococcus</taxon>
    </lineage>
</organism>
<dbReference type="KEGG" id="tga:TGAM_0770"/>
<evidence type="ECO:0000313" key="3">
    <source>
        <dbReference type="Proteomes" id="UP000001488"/>
    </source>
</evidence>
<dbReference type="Proteomes" id="UP000001488">
    <property type="component" value="Chromosome"/>
</dbReference>
<name>C5A4W0_THEGJ</name>
<keyword evidence="1" id="KW-0812">Transmembrane</keyword>
<feature type="transmembrane region" description="Helical" evidence="1">
    <location>
        <begin position="12"/>
        <end position="32"/>
    </location>
</feature>
<dbReference type="EMBL" id="CP001398">
    <property type="protein sequence ID" value="ACS33272.1"/>
    <property type="molecule type" value="Genomic_DNA"/>
</dbReference>
<evidence type="ECO:0000256" key="1">
    <source>
        <dbReference type="SAM" id="Phobius"/>
    </source>
</evidence>
<sequence>MGEMKRKAQITFDFLIAIMLVTVTVAGIVSIASGETANARTFDSAAKLKILAVDLRDTVTQVYAAGDGFTVRKELPFELKAGDSVTITLNSTTNRVEIAATLGGKTFKVAQRLQVPLYATSSITLGQGERDFNVTAQNVGGEIHVLLQG</sequence>
<dbReference type="STRING" id="593117.TGAM_0770"/>
<accession>C5A4W0</accession>
<gene>
    <name evidence="2" type="ordered locus">TGAM_0770</name>
</gene>